<comment type="caution">
    <text evidence="1">The sequence shown here is derived from an EMBL/GenBank/DDBJ whole genome shotgun (WGS) entry which is preliminary data.</text>
</comment>
<reference evidence="1" key="1">
    <citation type="submission" date="2019-10" db="EMBL/GenBank/DDBJ databases">
        <authorList>
            <consortium name="DOE Joint Genome Institute"/>
            <person name="Kuo A."/>
            <person name="Miyauchi S."/>
            <person name="Kiss E."/>
            <person name="Drula E."/>
            <person name="Kohler A."/>
            <person name="Sanchez-Garcia M."/>
            <person name="Andreopoulos B."/>
            <person name="Barry K.W."/>
            <person name="Bonito G."/>
            <person name="Buee M."/>
            <person name="Carver A."/>
            <person name="Chen C."/>
            <person name="Cichocki N."/>
            <person name="Clum A."/>
            <person name="Culley D."/>
            <person name="Crous P.W."/>
            <person name="Fauchery L."/>
            <person name="Girlanda M."/>
            <person name="Hayes R."/>
            <person name="Keri Z."/>
            <person name="Labutti K."/>
            <person name="Lipzen A."/>
            <person name="Lombard V."/>
            <person name="Magnuson J."/>
            <person name="Maillard F."/>
            <person name="Morin E."/>
            <person name="Murat C."/>
            <person name="Nolan M."/>
            <person name="Ohm R."/>
            <person name="Pangilinan J."/>
            <person name="Pereira M."/>
            <person name="Perotto S."/>
            <person name="Peter M."/>
            <person name="Riley R."/>
            <person name="Sitrit Y."/>
            <person name="Stielow B."/>
            <person name="Szollosi G."/>
            <person name="Zifcakova L."/>
            <person name="Stursova M."/>
            <person name="Spatafora J.W."/>
            <person name="Tedersoo L."/>
            <person name="Vaario L.-M."/>
            <person name="Yamada A."/>
            <person name="Yan M."/>
            <person name="Wang P."/>
            <person name="Xu J."/>
            <person name="Bruns T."/>
            <person name="Baldrian P."/>
            <person name="Vilgalys R."/>
            <person name="Henrissat B."/>
            <person name="Grigoriev I.V."/>
            <person name="Hibbett D."/>
            <person name="Nagy L.G."/>
            <person name="Martin F.M."/>
        </authorList>
    </citation>
    <scope>NUCLEOTIDE SEQUENCE</scope>
    <source>
        <strain evidence="1">P2</strain>
    </source>
</reference>
<keyword evidence="2" id="KW-1185">Reference proteome</keyword>
<accession>A0ACB6ZHS4</accession>
<protein>
    <submittedName>
        <fullName evidence="1">Uncharacterized protein</fullName>
    </submittedName>
</protein>
<dbReference type="EMBL" id="MU118001">
    <property type="protein sequence ID" value="KAF9649221.1"/>
    <property type="molecule type" value="Genomic_DNA"/>
</dbReference>
<organism evidence="1 2">
    <name type="scientific">Thelephora ganbajun</name>
    <name type="common">Ganba fungus</name>
    <dbReference type="NCBI Taxonomy" id="370292"/>
    <lineage>
        <taxon>Eukaryota</taxon>
        <taxon>Fungi</taxon>
        <taxon>Dikarya</taxon>
        <taxon>Basidiomycota</taxon>
        <taxon>Agaricomycotina</taxon>
        <taxon>Agaricomycetes</taxon>
        <taxon>Thelephorales</taxon>
        <taxon>Thelephoraceae</taxon>
        <taxon>Thelephora</taxon>
    </lineage>
</organism>
<sequence>MYYRGPSRILWFTFGAFAATWYHRAHARGEFRGWGPCGNRRIEEWRAERAAEAAMKDQSTNTASQQTKNENIGEWSWRSATPPSPEGDEVRRRWDDKTRKAQETVADLSDSALDGILVAAETLKARLAEFRRSQRQMEDSERRTPPEESKSRHLV</sequence>
<proteinExistence type="predicted"/>
<reference evidence="1" key="2">
    <citation type="journal article" date="2020" name="Nat. Commun.">
        <title>Large-scale genome sequencing of mycorrhizal fungi provides insights into the early evolution of symbiotic traits.</title>
        <authorList>
            <person name="Miyauchi S."/>
            <person name="Kiss E."/>
            <person name="Kuo A."/>
            <person name="Drula E."/>
            <person name="Kohler A."/>
            <person name="Sanchez-Garcia M."/>
            <person name="Morin E."/>
            <person name="Andreopoulos B."/>
            <person name="Barry K.W."/>
            <person name="Bonito G."/>
            <person name="Buee M."/>
            <person name="Carver A."/>
            <person name="Chen C."/>
            <person name="Cichocki N."/>
            <person name="Clum A."/>
            <person name="Culley D."/>
            <person name="Crous P.W."/>
            <person name="Fauchery L."/>
            <person name="Girlanda M."/>
            <person name="Hayes R.D."/>
            <person name="Keri Z."/>
            <person name="LaButti K."/>
            <person name="Lipzen A."/>
            <person name="Lombard V."/>
            <person name="Magnuson J."/>
            <person name="Maillard F."/>
            <person name="Murat C."/>
            <person name="Nolan M."/>
            <person name="Ohm R.A."/>
            <person name="Pangilinan J."/>
            <person name="Pereira M.F."/>
            <person name="Perotto S."/>
            <person name="Peter M."/>
            <person name="Pfister S."/>
            <person name="Riley R."/>
            <person name="Sitrit Y."/>
            <person name="Stielow J.B."/>
            <person name="Szollosi G."/>
            <person name="Zifcakova L."/>
            <person name="Stursova M."/>
            <person name="Spatafora J.W."/>
            <person name="Tedersoo L."/>
            <person name="Vaario L.M."/>
            <person name="Yamada A."/>
            <person name="Yan M."/>
            <person name="Wang P."/>
            <person name="Xu J."/>
            <person name="Bruns T."/>
            <person name="Baldrian P."/>
            <person name="Vilgalys R."/>
            <person name="Dunand C."/>
            <person name="Henrissat B."/>
            <person name="Grigoriev I.V."/>
            <person name="Hibbett D."/>
            <person name="Nagy L.G."/>
            <person name="Martin F.M."/>
        </authorList>
    </citation>
    <scope>NUCLEOTIDE SEQUENCE</scope>
    <source>
        <strain evidence="1">P2</strain>
    </source>
</reference>
<dbReference type="Proteomes" id="UP000886501">
    <property type="component" value="Unassembled WGS sequence"/>
</dbReference>
<evidence type="ECO:0000313" key="2">
    <source>
        <dbReference type="Proteomes" id="UP000886501"/>
    </source>
</evidence>
<gene>
    <name evidence="1" type="ORF">BDM02DRAFT_3186517</name>
</gene>
<evidence type="ECO:0000313" key="1">
    <source>
        <dbReference type="EMBL" id="KAF9649221.1"/>
    </source>
</evidence>
<name>A0ACB6ZHS4_THEGA</name>